<dbReference type="Pfam" id="PF00106">
    <property type="entry name" value="adh_short"/>
    <property type="match status" value="1"/>
</dbReference>
<evidence type="ECO:0000256" key="1">
    <source>
        <dbReference type="ARBA" id="ARBA00004275"/>
    </source>
</evidence>
<dbReference type="PANTHER" id="PTHR42808:SF3">
    <property type="entry name" value="HYDROXYSTEROID DEHYDROGENASE-LIKE PROTEIN 2"/>
    <property type="match status" value="1"/>
</dbReference>
<dbReference type="RefSeq" id="WP_116556606.1">
    <property type="nucleotide sequence ID" value="NZ_QDKM01000001.1"/>
</dbReference>
<evidence type="ECO:0000256" key="5">
    <source>
        <dbReference type="ARBA" id="ARBA00023140"/>
    </source>
</evidence>
<dbReference type="EMBL" id="QDKM01000001">
    <property type="protein sequence ID" value="PVH30788.1"/>
    <property type="molecule type" value="Genomic_DNA"/>
</dbReference>
<evidence type="ECO:0000256" key="3">
    <source>
        <dbReference type="ARBA" id="ARBA00022857"/>
    </source>
</evidence>
<dbReference type="SUPFAM" id="SSF51735">
    <property type="entry name" value="NAD(P)-binding Rossmann-fold domains"/>
    <property type="match status" value="1"/>
</dbReference>
<dbReference type="NCBIfam" id="NF006133">
    <property type="entry name" value="PRK08278.1"/>
    <property type="match status" value="1"/>
</dbReference>
<accession>A0A2T8HZD3</accession>
<dbReference type="PRINTS" id="PR00081">
    <property type="entry name" value="GDHRDH"/>
</dbReference>
<evidence type="ECO:0000313" key="7">
    <source>
        <dbReference type="Proteomes" id="UP000245911"/>
    </source>
</evidence>
<keyword evidence="3" id="KW-0521">NADP</keyword>
<gene>
    <name evidence="6" type="ORF">DDE20_01150</name>
</gene>
<evidence type="ECO:0000313" key="6">
    <source>
        <dbReference type="EMBL" id="PVH30788.1"/>
    </source>
</evidence>
<dbReference type="AlphaFoldDB" id="A0A2T8HZD3"/>
<dbReference type="Proteomes" id="UP000245911">
    <property type="component" value="Unassembled WGS sequence"/>
</dbReference>
<protein>
    <submittedName>
        <fullName evidence="6">Short chain dehydrogenase</fullName>
    </submittedName>
</protein>
<comment type="similarity">
    <text evidence="2">Belongs to the short-chain dehydrogenases/reductases (SDR) family.</text>
</comment>
<keyword evidence="7" id="KW-1185">Reference proteome</keyword>
<proteinExistence type="inferred from homology"/>
<dbReference type="InterPro" id="IPR051935">
    <property type="entry name" value="HSDL2"/>
</dbReference>
<comment type="subcellular location">
    <subcellularLocation>
        <location evidence="1">Peroxisome</location>
    </subcellularLocation>
</comment>
<reference evidence="6 7" key="1">
    <citation type="submission" date="2018-04" db="EMBL/GenBank/DDBJ databases">
        <title>Pararhodobacter oceanense sp. nov., isolated from marine intertidal sediment.</title>
        <authorList>
            <person name="Wang X.-L."/>
            <person name="Du Z.-J."/>
        </authorList>
    </citation>
    <scope>NUCLEOTIDE SEQUENCE [LARGE SCALE GENOMIC DNA]</scope>
    <source>
        <strain evidence="6 7">AM505</strain>
    </source>
</reference>
<dbReference type="OrthoDB" id="9810935at2"/>
<dbReference type="PANTHER" id="PTHR42808">
    <property type="entry name" value="HYDROXYSTEROID DEHYDROGENASE-LIKE PROTEIN 2"/>
    <property type="match status" value="1"/>
</dbReference>
<dbReference type="FunFam" id="3.40.50.720:FF:000301">
    <property type="entry name" value="Hydroxysteroid dehydrogenase like 2"/>
    <property type="match status" value="1"/>
</dbReference>
<keyword evidence="4" id="KW-0560">Oxidoreductase</keyword>
<dbReference type="InterPro" id="IPR002347">
    <property type="entry name" value="SDR_fam"/>
</dbReference>
<comment type="caution">
    <text evidence="6">The sequence shown here is derived from an EMBL/GenBank/DDBJ whole genome shotgun (WGS) entry which is preliminary data.</text>
</comment>
<dbReference type="InterPro" id="IPR020904">
    <property type="entry name" value="Sc_DH/Rdtase_CS"/>
</dbReference>
<evidence type="ECO:0000256" key="2">
    <source>
        <dbReference type="ARBA" id="ARBA00006484"/>
    </source>
</evidence>
<name>A0A2T8HZD3_9RHOB</name>
<evidence type="ECO:0000256" key="4">
    <source>
        <dbReference type="ARBA" id="ARBA00023002"/>
    </source>
</evidence>
<dbReference type="Gene3D" id="3.40.50.720">
    <property type="entry name" value="NAD(P)-binding Rossmann-like Domain"/>
    <property type="match status" value="1"/>
</dbReference>
<dbReference type="InterPro" id="IPR036291">
    <property type="entry name" value="NAD(P)-bd_dom_sf"/>
</dbReference>
<organism evidence="6 7">
    <name type="scientific">Pararhodobacter oceanensis</name>
    <dbReference type="NCBI Taxonomy" id="2172121"/>
    <lineage>
        <taxon>Bacteria</taxon>
        <taxon>Pseudomonadati</taxon>
        <taxon>Pseudomonadota</taxon>
        <taxon>Alphaproteobacteria</taxon>
        <taxon>Rhodobacterales</taxon>
        <taxon>Paracoccaceae</taxon>
        <taxon>Pararhodobacter</taxon>
    </lineage>
</organism>
<sequence length="275" mass="29411">MPTLKDKTLFITGASRGIGREIALRAARDGANLVIAAKSDAPHPKLPGTIHSVAEEVEAAGGKALAIKLDVRDDGNVAEAMAQAAERFGGIDILVNNASAIFLGTAQQTDIKRFDLIQSINTRGTLLCSKTAIPYLKQAENPHILTLSPPINLGKNWLGGYIPYTVTKYGMTLLALGLAEELRDCGIASNALWPQTTIATAAIEFALDKALLQRSRTPAIMADAAHGILTSDAKALSGECLIDESFLRARGVTDFEHYKNDPACEDLMIDLYIDP</sequence>
<dbReference type="PROSITE" id="PS00061">
    <property type="entry name" value="ADH_SHORT"/>
    <property type="match status" value="1"/>
</dbReference>
<keyword evidence="5" id="KW-0576">Peroxisome</keyword>
<dbReference type="GO" id="GO:0016491">
    <property type="term" value="F:oxidoreductase activity"/>
    <property type="evidence" value="ECO:0007669"/>
    <property type="project" value="UniProtKB-KW"/>
</dbReference>